<dbReference type="Proteomes" id="UP001652661">
    <property type="component" value="Chromosome 2R"/>
</dbReference>
<sequence length="341" mass="37952">MLGPRFSFNLNFTSILHRCSMAFYAVASGRECGVYDTWAQCEEQVKGFKNAKYKKFNTRQEAEQFVNATKSYAPHEVAVPLGQKQPAPQNWNIKIERLTKPKYTEEWPDEDHDLAESALNAALNEVEGDPRPSGSGNLSDLYYRKRKGDGDAGGDGRVKIPRHASQVSEATGLKQVGAHQFEIDAEGYVIVYTDGSCIGNGRPDACAGYGVYFGDNHQLNAAKPVGGRATNNVGEIQAAIYAIKIALGLGIKKLCISTDSQFLINSITLWVPGWKRRNWKLKNNQPVKNVVDFKELDELLQSKDLSVKWNYVEAHKGIKGNEMADQLARQGSDMYKKLNSR</sequence>
<evidence type="ECO:0000256" key="3">
    <source>
        <dbReference type="ARBA" id="ARBA00005300"/>
    </source>
</evidence>
<gene>
    <name evidence="13" type="primary">rnh1</name>
</gene>
<feature type="compositionally biased region" description="Basic and acidic residues" evidence="10">
    <location>
        <begin position="148"/>
        <end position="157"/>
    </location>
</feature>
<evidence type="ECO:0000256" key="10">
    <source>
        <dbReference type="SAM" id="MobiDB-lite"/>
    </source>
</evidence>
<evidence type="ECO:0000313" key="12">
    <source>
        <dbReference type="Proteomes" id="UP001652661"/>
    </source>
</evidence>
<dbReference type="GO" id="GO:0004523">
    <property type="term" value="F:RNA-DNA hybrid ribonuclease activity"/>
    <property type="evidence" value="ECO:0007669"/>
    <property type="project" value="UniProtKB-UniRule"/>
</dbReference>
<dbReference type="OrthoDB" id="407198at2759"/>
<evidence type="ECO:0000256" key="4">
    <source>
        <dbReference type="ARBA" id="ARBA00022722"/>
    </source>
</evidence>
<keyword evidence="5 9" id="KW-0479">Metal-binding</keyword>
<name>A0A6P4I8M3_DROKI</name>
<dbReference type="PROSITE" id="PS50879">
    <property type="entry name" value="RNASE_H_1"/>
    <property type="match status" value="1"/>
</dbReference>
<keyword evidence="7 9" id="KW-0378">Hydrolase</keyword>
<dbReference type="InterPro" id="IPR012337">
    <property type="entry name" value="RNaseH-like_sf"/>
</dbReference>
<dbReference type="SUPFAM" id="SSF55658">
    <property type="entry name" value="L9 N-domain-like"/>
    <property type="match status" value="1"/>
</dbReference>
<dbReference type="InterPro" id="IPR050092">
    <property type="entry name" value="RNase_H"/>
</dbReference>
<dbReference type="PIRSF" id="PIRSF036852">
    <property type="entry name" value="Ribonuclease_H1_euk"/>
    <property type="match status" value="1"/>
</dbReference>
<protein>
    <recommendedName>
        <fullName evidence="9">Ribonuclease H1</fullName>
        <shortName evidence="9">RNase H1</shortName>
        <ecNumber evidence="9">3.1.26.4</ecNumber>
    </recommendedName>
</protein>
<reference evidence="12" key="1">
    <citation type="submission" date="2025-05" db="UniProtKB">
        <authorList>
            <consortium name="RefSeq"/>
        </authorList>
    </citation>
    <scope>NUCLEOTIDE SEQUENCE [LARGE SCALE GENOMIC DNA]</scope>
    <source>
        <strain evidence="12">14028-0561.14</strain>
    </source>
</reference>
<evidence type="ECO:0000256" key="1">
    <source>
        <dbReference type="ARBA" id="ARBA00001946"/>
    </source>
</evidence>
<keyword evidence="4 9" id="KW-0540">Nuclease</keyword>
<dbReference type="EC" id="3.1.26.4" evidence="9"/>
<dbReference type="RefSeq" id="XP_017025247.1">
    <property type="nucleotide sequence ID" value="XM_017169758.3"/>
</dbReference>
<proteinExistence type="inferred from homology"/>
<evidence type="ECO:0000256" key="7">
    <source>
        <dbReference type="ARBA" id="ARBA00022801"/>
    </source>
</evidence>
<dbReference type="GO" id="GO:0043137">
    <property type="term" value="P:DNA replication, removal of RNA primer"/>
    <property type="evidence" value="ECO:0007669"/>
    <property type="project" value="TreeGrafter"/>
</dbReference>
<evidence type="ECO:0000259" key="11">
    <source>
        <dbReference type="PROSITE" id="PS50879"/>
    </source>
</evidence>
<evidence type="ECO:0000256" key="9">
    <source>
        <dbReference type="PIRNR" id="PIRNR036852"/>
    </source>
</evidence>
<dbReference type="Pfam" id="PF01693">
    <property type="entry name" value="Cauli_VI"/>
    <property type="match status" value="1"/>
</dbReference>
<comment type="cofactor">
    <cofactor evidence="1 9">
        <name>Mg(2+)</name>
        <dbReference type="ChEBI" id="CHEBI:18420"/>
    </cofactor>
</comment>
<dbReference type="PANTHER" id="PTHR10642">
    <property type="entry name" value="RIBONUCLEASE H1"/>
    <property type="match status" value="1"/>
</dbReference>
<feature type="region of interest" description="Disordered" evidence="10">
    <location>
        <begin position="124"/>
        <end position="157"/>
    </location>
</feature>
<dbReference type="InterPro" id="IPR037056">
    <property type="entry name" value="RNase_H1_N_sf"/>
</dbReference>
<dbReference type="InterPro" id="IPR011320">
    <property type="entry name" value="RNase_H1_N"/>
</dbReference>
<comment type="function">
    <text evidence="2 9">Endonuclease that specifically degrades the RNA of RNA-DNA hybrids.</text>
</comment>
<dbReference type="Gene3D" id="3.40.970.10">
    <property type="entry name" value="Ribonuclease H1, N-terminal domain"/>
    <property type="match status" value="1"/>
</dbReference>
<dbReference type="InterPro" id="IPR017067">
    <property type="entry name" value="RNase_H1_euk"/>
</dbReference>
<dbReference type="SUPFAM" id="SSF53098">
    <property type="entry name" value="Ribonuclease H-like"/>
    <property type="match status" value="1"/>
</dbReference>
<evidence type="ECO:0000256" key="6">
    <source>
        <dbReference type="ARBA" id="ARBA00022759"/>
    </source>
</evidence>
<dbReference type="FunFam" id="3.40.970.10:FF:000002">
    <property type="entry name" value="Ribonuclease H"/>
    <property type="match status" value="1"/>
</dbReference>
<dbReference type="PANTHER" id="PTHR10642:SF31">
    <property type="entry name" value="RIBONUCLEASE H1"/>
    <property type="match status" value="1"/>
</dbReference>
<organism evidence="12 13">
    <name type="scientific">Drosophila kikkawai</name>
    <name type="common">Fruit fly</name>
    <dbReference type="NCBI Taxonomy" id="30033"/>
    <lineage>
        <taxon>Eukaryota</taxon>
        <taxon>Metazoa</taxon>
        <taxon>Ecdysozoa</taxon>
        <taxon>Arthropoda</taxon>
        <taxon>Hexapoda</taxon>
        <taxon>Insecta</taxon>
        <taxon>Pterygota</taxon>
        <taxon>Neoptera</taxon>
        <taxon>Endopterygota</taxon>
        <taxon>Diptera</taxon>
        <taxon>Brachycera</taxon>
        <taxon>Muscomorpha</taxon>
        <taxon>Ephydroidea</taxon>
        <taxon>Drosophilidae</taxon>
        <taxon>Drosophila</taxon>
        <taxon>Sophophora</taxon>
    </lineage>
</organism>
<comment type="similarity">
    <text evidence="3 9">Belongs to the RNase H family.</text>
</comment>
<dbReference type="GO" id="GO:0003676">
    <property type="term" value="F:nucleic acid binding"/>
    <property type="evidence" value="ECO:0007669"/>
    <property type="project" value="UniProtKB-UniRule"/>
</dbReference>
<dbReference type="InterPro" id="IPR002156">
    <property type="entry name" value="RNaseH_domain"/>
</dbReference>
<dbReference type="CDD" id="cd09280">
    <property type="entry name" value="RNase_HI_eukaryote_like"/>
    <property type="match status" value="1"/>
</dbReference>
<feature type="domain" description="RNase H type-1" evidence="11">
    <location>
        <begin position="185"/>
        <end position="333"/>
    </location>
</feature>
<accession>A0A6P4I8M3</accession>
<comment type="catalytic activity">
    <reaction evidence="9">
        <text>Endonucleolytic cleavage to 5'-phosphomonoester.</text>
        <dbReference type="EC" id="3.1.26.4"/>
    </reaction>
</comment>
<evidence type="ECO:0000256" key="5">
    <source>
        <dbReference type="ARBA" id="ARBA00022723"/>
    </source>
</evidence>
<dbReference type="GO" id="GO:0000287">
    <property type="term" value="F:magnesium ion binding"/>
    <property type="evidence" value="ECO:0007669"/>
    <property type="project" value="UniProtKB-UniRule"/>
</dbReference>
<dbReference type="FunFam" id="3.30.420.10:FF:000097">
    <property type="entry name" value="Ribonuclease H1"/>
    <property type="match status" value="1"/>
</dbReference>
<evidence type="ECO:0000256" key="2">
    <source>
        <dbReference type="ARBA" id="ARBA00004065"/>
    </source>
</evidence>
<keyword evidence="8 9" id="KW-0460">Magnesium</keyword>
<evidence type="ECO:0000256" key="8">
    <source>
        <dbReference type="ARBA" id="ARBA00022842"/>
    </source>
</evidence>
<dbReference type="OMA" id="IRSMTEW"/>
<reference evidence="13" key="2">
    <citation type="submission" date="2025-08" db="UniProtKB">
        <authorList>
            <consortium name="RefSeq"/>
        </authorList>
    </citation>
    <scope>IDENTIFICATION</scope>
    <source>
        <strain evidence="13">14028-0561.14</strain>
        <tissue evidence="13">Whole fly</tissue>
    </source>
</reference>
<keyword evidence="12" id="KW-1185">Reference proteome</keyword>
<dbReference type="Gene3D" id="3.30.420.10">
    <property type="entry name" value="Ribonuclease H-like superfamily/Ribonuclease H"/>
    <property type="match status" value="1"/>
</dbReference>
<dbReference type="AlphaFoldDB" id="A0A6P4I8M3"/>
<dbReference type="InterPro" id="IPR009027">
    <property type="entry name" value="Ribosomal_bL9/RNase_H1_N"/>
</dbReference>
<dbReference type="InterPro" id="IPR036397">
    <property type="entry name" value="RNaseH_sf"/>
</dbReference>
<evidence type="ECO:0000313" key="13">
    <source>
        <dbReference type="RefSeq" id="XP_017025247.1"/>
    </source>
</evidence>
<keyword evidence="6 9" id="KW-0255">Endonuclease</keyword>
<dbReference type="Pfam" id="PF00075">
    <property type="entry name" value="RNase_H"/>
    <property type="match status" value="1"/>
</dbReference>